<dbReference type="Gene3D" id="1.25.40.10">
    <property type="entry name" value="Tetratricopeptide repeat domain"/>
    <property type="match status" value="4"/>
</dbReference>
<evidence type="ECO:0000313" key="2">
    <source>
        <dbReference type="EMBL" id="TMQ49927.1"/>
    </source>
</evidence>
<accession>A0A538SEZ0</accession>
<feature type="repeat" description="TPR" evidence="1">
    <location>
        <begin position="365"/>
        <end position="398"/>
    </location>
</feature>
<feature type="repeat" description="TPR" evidence="1">
    <location>
        <begin position="258"/>
        <end position="291"/>
    </location>
</feature>
<feature type="repeat" description="TPR" evidence="1">
    <location>
        <begin position="84"/>
        <end position="117"/>
    </location>
</feature>
<proteinExistence type="predicted"/>
<sequence>MAALSQGLKWGPKWRPKFLVALGDAELARDSLRDASIYYTRAREDAPDDPTPRRALGDFYIKRGTYELAIPEYQAAIEKDSTDVELHYSLGQALFYTQRYNDALEEYKRVAAMDPDFAPGQLALGDLYYRSGGADRRRYLDARAPLEKYTQLAPSDPKGWSLLGRDYAQLAMKDEALAAMNKAEQLGDKSKEMYTIRARIEVDRKDWNAALADYDRGEAAPEDLLRIAQVLVFQGNNARAESLYRSIVAQDSTSGSAKFAVNELGKLRFRVKDYPAAVALFQRRIALDPSNDEAYYYIGLSYKEMKQYPEALDALRRAAELGEGKFDRHFWLGIMYAQVDSVAGARLELGRAIELDSTGTNKNTGVALRQLGFYKLLDRDYPEAIKMLERAVAINDKDSQAWVWLAQGYQNSGNRSKACEAYGRVLDLDSSQPDALKGKKVLGCGTATRGGAP</sequence>
<organism evidence="2 3">
    <name type="scientific">Eiseniibacteriota bacterium</name>
    <dbReference type="NCBI Taxonomy" id="2212470"/>
    <lineage>
        <taxon>Bacteria</taxon>
        <taxon>Candidatus Eiseniibacteriota</taxon>
    </lineage>
</organism>
<dbReference type="PANTHER" id="PTHR12558">
    <property type="entry name" value="CELL DIVISION CYCLE 16,23,27"/>
    <property type="match status" value="1"/>
</dbReference>
<comment type="caution">
    <text evidence="2">The sequence shown here is derived from an EMBL/GenBank/DDBJ whole genome shotgun (WGS) entry which is preliminary data.</text>
</comment>
<protein>
    <submittedName>
        <fullName evidence="2">Tetratricopeptide repeat protein</fullName>
    </submittedName>
</protein>
<dbReference type="PROSITE" id="PS50005">
    <property type="entry name" value="TPR"/>
    <property type="match status" value="6"/>
</dbReference>
<reference evidence="2 3" key="1">
    <citation type="journal article" date="2019" name="Nat. Microbiol.">
        <title>Mediterranean grassland soil C-N compound turnover is dependent on rainfall and depth, and is mediated by genomically divergent microorganisms.</title>
        <authorList>
            <person name="Diamond S."/>
            <person name="Andeer P.F."/>
            <person name="Li Z."/>
            <person name="Crits-Christoph A."/>
            <person name="Burstein D."/>
            <person name="Anantharaman K."/>
            <person name="Lane K.R."/>
            <person name="Thomas B.C."/>
            <person name="Pan C."/>
            <person name="Northen T.R."/>
            <person name="Banfield J.F."/>
        </authorList>
    </citation>
    <scope>NUCLEOTIDE SEQUENCE [LARGE SCALE GENOMIC DNA]</scope>
    <source>
        <strain evidence="2">WS_3</strain>
    </source>
</reference>
<dbReference type="Pfam" id="PF13432">
    <property type="entry name" value="TPR_16"/>
    <property type="match status" value="1"/>
</dbReference>
<evidence type="ECO:0000313" key="3">
    <source>
        <dbReference type="Proteomes" id="UP000320184"/>
    </source>
</evidence>
<feature type="repeat" description="TPR" evidence="1">
    <location>
        <begin position="292"/>
        <end position="325"/>
    </location>
</feature>
<dbReference type="InterPro" id="IPR019734">
    <property type="entry name" value="TPR_rpt"/>
</dbReference>
<keyword evidence="1" id="KW-0802">TPR repeat</keyword>
<dbReference type="SUPFAM" id="SSF48452">
    <property type="entry name" value="TPR-like"/>
    <property type="match status" value="2"/>
</dbReference>
<dbReference type="SMART" id="SM00028">
    <property type="entry name" value="TPR"/>
    <property type="match status" value="9"/>
</dbReference>
<dbReference type="EMBL" id="VBOT01000111">
    <property type="protein sequence ID" value="TMQ49927.1"/>
    <property type="molecule type" value="Genomic_DNA"/>
</dbReference>
<name>A0A538SEZ0_UNCEI</name>
<evidence type="ECO:0000256" key="1">
    <source>
        <dbReference type="PROSITE-ProRule" id="PRU00339"/>
    </source>
</evidence>
<dbReference type="Proteomes" id="UP000320184">
    <property type="component" value="Unassembled WGS sequence"/>
</dbReference>
<feature type="repeat" description="TPR" evidence="1">
    <location>
        <begin position="50"/>
        <end position="83"/>
    </location>
</feature>
<dbReference type="Pfam" id="PF13181">
    <property type="entry name" value="TPR_8"/>
    <property type="match status" value="1"/>
</dbReference>
<dbReference type="PANTHER" id="PTHR12558:SF13">
    <property type="entry name" value="CELL DIVISION CYCLE PROTEIN 27 HOMOLOG"/>
    <property type="match status" value="1"/>
</dbReference>
<dbReference type="AlphaFoldDB" id="A0A538SEZ0"/>
<gene>
    <name evidence="2" type="ORF">E6K73_09040</name>
</gene>
<dbReference type="InterPro" id="IPR011990">
    <property type="entry name" value="TPR-like_helical_dom_sf"/>
</dbReference>
<dbReference type="Pfam" id="PF13414">
    <property type="entry name" value="TPR_11"/>
    <property type="match status" value="1"/>
</dbReference>
<feature type="repeat" description="TPR" evidence="1">
    <location>
        <begin position="399"/>
        <end position="432"/>
    </location>
</feature>